<evidence type="ECO:0000313" key="2">
    <source>
        <dbReference type="Proteomes" id="UP001519289"/>
    </source>
</evidence>
<dbReference type="InterPro" id="IPR029052">
    <property type="entry name" value="Metallo-depent_PP-like"/>
</dbReference>
<reference evidence="1 2" key="1">
    <citation type="submission" date="2021-03" db="EMBL/GenBank/DDBJ databases">
        <title>Genomic Encyclopedia of Type Strains, Phase IV (KMG-IV): sequencing the most valuable type-strain genomes for metagenomic binning, comparative biology and taxonomic classification.</title>
        <authorList>
            <person name="Goeker M."/>
        </authorList>
    </citation>
    <scope>NUCLEOTIDE SEQUENCE [LARGE SCALE GENOMIC DNA]</scope>
    <source>
        <strain evidence="1 2">DSM 27138</strain>
    </source>
</reference>
<dbReference type="SUPFAM" id="SSF56300">
    <property type="entry name" value="Metallo-dependent phosphatases"/>
    <property type="match status" value="1"/>
</dbReference>
<dbReference type="Gene3D" id="3.60.21.10">
    <property type="match status" value="1"/>
</dbReference>
<comment type="caution">
    <text evidence="1">The sequence shown here is derived from an EMBL/GenBank/DDBJ whole genome shotgun (WGS) entry which is preliminary data.</text>
</comment>
<name>A0ABS4JNQ9_9FIRM</name>
<accession>A0ABS4JNQ9</accession>
<gene>
    <name evidence="1" type="ORF">J2Z79_000539</name>
</gene>
<proteinExistence type="predicted"/>
<dbReference type="Proteomes" id="UP001519289">
    <property type="component" value="Unassembled WGS sequence"/>
</dbReference>
<keyword evidence="2" id="KW-1185">Reference proteome</keyword>
<evidence type="ECO:0000313" key="1">
    <source>
        <dbReference type="EMBL" id="MBP2017165.1"/>
    </source>
</evidence>
<protein>
    <submittedName>
        <fullName evidence="1">Diadenosine tetraphosphatase ApaH/serine/threonine PP2A family protein phosphatase</fullName>
    </submittedName>
</protein>
<sequence length="76" mass="8086">MVNAGSVGLSFDGDNRASYAVIDIANGDLAVQIRRVAYDVEAAVQAARDAAMPDINVFAHAVRRAEYPYHAPVPQG</sequence>
<organism evidence="1 2">
    <name type="scientific">Symbiobacterium terraclitae</name>
    <dbReference type="NCBI Taxonomy" id="557451"/>
    <lineage>
        <taxon>Bacteria</taxon>
        <taxon>Bacillati</taxon>
        <taxon>Bacillota</taxon>
        <taxon>Clostridia</taxon>
        <taxon>Eubacteriales</taxon>
        <taxon>Symbiobacteriaceae</taxon>
        <taxon>Symbiobacterium</taxon>
    </lineage>
</organism>
<dbReference type="RefSeq" id="WP_209465315.1">
    <property type="nucleotide sequence ID" value="NZ_JAGGLG010000003.1"/>
</dbReference>
<dbReference type="EMBL" id="JAGGLG010000003">
    <property type="protein sequence ID" value="MBP2017165.1"/>
    <property type="molecule type" value="Genomic_DNA"/>
</dbReference>